<dbReference type="InterPro" id="IPR011205">
    <property type="entry name" value="UCP015417_vWA"/>
</dbReference>
<keyword evidence="3" id="KW-1185">Reference proteome</keyword>
<reference evidence="2" key="2">
    <citation type="submission" date="2021-12" db="EMBL/GenBank/DDBJ databases">
        <title>Resequencing data analysis of finger millet.</title>
        <authorList>
            <person name="Hatakeyama M."/>
            <person name="Aluri S."/>
            <person name="Balachadran M.T."/>
            <person name="Sivarajan S.R."/>
            <person name="Poveda L."/>
            <person name="Shimizu-Inatsugi R."/>
            <person name="Schlapbach R."/>
            <person name="Sreeman S.M."/>
            <person name="Shimizu K.K."/>
        </authorList>
    </citation>
    <scope>NUCLEOTIDE SEQUENCE</scope>
</reference>
<evidence type="ECO:0000313" key="2">
    <source>
        <dbReference type="EMBL" id="GJM87845.1"/>
    </source>
</evidence>
<reference evidence="2" key="1">
    <citation type="journal article" date="2018" name="DNA Res.">
        <title>Multiple hybrid de novo genome assembly of finger millet, an orphan allotetraploid crop.</title>
        <authorList>
            <person name="Hatakeyama M."/>
            <person name="Aluri S."/>
            <person name="Balachadran M.T."/>
            <person name="Sivarajan S.R."/>
            <person name="Patrignani A."/>
            <person name="Gruter S."/>
            <person name="Poveda L."/>
            <person name="Shimizu-Inatsugi R."/>
            <person name="Baeten J."/>
            <person name="Francoijs K.J."/>
            <person name="Nataraja K.N."/>
            <person name="Reddy Y.A.N."/>
            <person name="Phadnis S."/>
            <person name="Ravikumar R.L."/>
            <person name="Schlapbach R."/>
            <person name="Sreeman S.M."/>
            <person name="Shimizu K.K."/>
        </authorList>
    </citation>
    <scope>NUCLEOTIDE SEQUENCE</scope>
</reference>
<dbReference type="PANTHER" id="PTHR31373:SF29">
    <property type="entry name" value="TROVE DOMAIN-CONTAINING PROTEIN"/>
    <property type="match status" value="1"/>
</dbReference>
<feature type="domain" description="DUF7788" evidence="1">
    <location>
        <begin position="3"/>
        <end position="57"/>
    </location>
</feature>
<accession>A0AAV5BQ77</accession>
<dbReference type="Pfam" id="PF25043">
    <property type="entry name" value="DUF7788"/>
    <property type="match status" value="1"/>
</dbReference>
<protein>
    <recommendedName>
        <fullName evidence="1">DUF7788 domain-containing protein</fullName>
    </recommendedName>
</protein>
<evidence type="ECO:0000259" key="1">
    <source>
        <dbReference type="Pfam" id="PF25043"/>
    </source>
</evidence>
<comment type="caution">
    <text evidence="2">The sequence shown here is derived from an EMBL/GenBank/DDBJ whole genome shotgun (WGS) entry which is preliminary data.</text>
</comment>
<organism evidence="2 3">
    <name type="scientific">Eleusine coracana subsp. coracana</name>
    <dbReference type="NCBI Taxonomy" id="191504"/>
    <lineage>
        <taxon>Eukaryota</taxon>
        <taxon>Viridiplantae</taxon>
        <taxon>Streptophyta</taxon>
        <taxon>Embryophyta</taxon>
        <taxon>Tracheophyta</taxon>
        <taxon>Spermatophyta</taxon>
        <taxon>Magnoliopsida</taxon>
        <taxon>Liliopsida</taxon>
        <taxon>Poales</taxon>
        <taxon>Poaceae</taxon>
        <taxon>PACMAD clade</taxon>
        <taxon>Chloridoideae</taxon>
        <taxon>Cynodonteae</taxon>
        <taxon>Eleusininae</taxon>
        <taxon>Eleusine</taxon>
    </lineage>
</organism>
<dbReference type="AlphaFoldDB" id="A0AAV5BQ77"/>
<dbReference type="PANTHER" id="PTHR31373">
    <property type="entry name" value="OS06G0652100 PROTEIN"/>
    <property type="match status" value="1"/>
</dbReference>
<dbReference type="Proteomes" id="UP001054889">
    <property type="component" value="Unassembled WGS sequence"/>
</dbReference>
<dbReference type="InterPro" id="IPR056690">
    <property type="entry name" value="DUF7788"/>
</dbReference>
<proteinExistence type="predicted"/>
<sequence length="68" mass="7698">MITGKTLRDKLSFVRDMDWGGNTNFQATFYRILQVAVDTKLAPEKMIKTLFVFSDMGVRRGVAEPLGD</sequence>
<name>A0AAV5BQ77_ELECO</name>
<dbReference type="EMBL" id="BQKI01000002">
    <property type="protein sequence ID" value="GJM87845.1"/>
    <property type="molecule type" value="Genomic_DNA"/>
</dbReference>
<gene>
    <name evidence="2" type="primary">ga03840</name>
    <name evidence="2" type="ORF">PR202_ga03840</name>
</gene>
<evidence type="ECO:0000313" key="3">
    <source>
        <dbReference type="Proteomes" id="UP001054889"/>
    </source>
</evidence>